<evidence type="ECO:0000259" key="2">
    <source>
        <dbReference type="PROSITE" id="PS51335"/>
    </source>
</evidence>
<proteinExistence type="predicted"/>
<feature type="region of interest" description="Disordered" evidence="1">
    <location>
        <begin position="272"/>
        <end position="301"/>
    </location>
</feature>
<dbReference type="EMBL" id="BDIP01000283">
    <property type="protein sequence ID" value="GIQ80989.1"/>
    <property type="molecule type" value="Genomic_DNA"/>
</dbReference>
<feature type="domain" description="ELMO" evidence="2">
    <location>
        <begin position="108"/>
        <end position="301"/>
    </location>
</feature>
<keyword evidence="4" id="KW-1185">Reference proteome</keyword>
<evidence type="ECO:0000313" key="4">
    <source>
        <dbReference type="Proteomes" id="UP000265618"/>
    </source>
</evidence>
<dbReference type="PROSITE" id="PS51335">
    <property type="entry name" value="ELMO"/>
    <property type="match status" value="1"/>
</dbReference>
<name>A0A9K3CSP5_9EUKA</name>
<dbReference type="OrthoDB" id="67155at2759"/>
<organism evidence="3 4">
    <name type="scientific">Kipferlia bialata</name>
    <dbReference type="NCBI Taxonomy" id="797122"/>
    <lineage>
        <taxon>Eukaryota</taxon>
        <taxon>Metamonada</taxon>
        <taxon>Carpediemonas-like organisms</taxon>
        <taxon>Kipferlia</taxon>
    </lineage>
</organism>
<accession>A0A9K3CSP5</accession>
<dbReference type="AlphaFoldDB" id="A0A9K3CSP5"/>
<feature type="compositionally biased region" description="Acidic residues" evidence="1">
    <location>
        <begin position="278"/>
        <end position="290"/>
    </location>
</feature>
<dbReference type="Proteomes" id="UP000265618">
    <property type="component" value="Unassembled WGS sequence"/>
</dbReference>
<feature type="compositionally biased region" description="Basic and acidic residues" evidence="1">
    <location>
        <begin position="291"/>
        <end position="301"/>
    </location>
</feature>
<dbReference type="InterPro" id="IPR006816">
    <property type="entry name" value="ELMO_dom"/>
</dbReference>
<sequence length="395" mass="43846">MSLVVYTLIDSLSLSLSLSLCVCVCVCTSLSLSVPVSLTPRCIDAECIVLAVSPTQRHYLLPEGDCSVIIEVLTRLQNANQQAEVLVNAGLGLFSGLKLHPFDVKSPAHRAFLLSVAAVLPDLDGMEVNDARWQRLGFQSSRPWTDLRATGLLGLFGLRYIAETSPKLMATASYAALTPEDMATQDREGQGRYSGKPRFRYPFSAAVISVMYRVVDLISTDKGRPLLRVLLRDTCRRYVQEGEAALGQTVAADGYNPAHHFIEWFNVLTQEETQTDSPESEAESEGDKEEEEMKRETEKEREKERVLELLEFFKTPSPCHPILRLVALMLQHLDTRLLKLPPAEVYISFTGTLNCLFLDTMGAATAKFMDNSGPCLSLDMLSRRLTQLADGTHTL</sequence>
<reference evidence="3 4" key="1">
    <citation type="journal article" date="2018" name="PLoS ONE">
        <title>The draft genome of Kipferlia bialata reveals reductive genome evolution in fornicate parasites.</title>
        <authorList>
            <person name="Tanifuji G."/>
            <person name="Takabayashi S."/>
            <person name="Kume K."/>
            <person name="Takagi M."/>
            <person name="Nakayama T."/>
            <person name="Kamikawa R."/>
            <person name="Inagaki Y."/>
            <person name="Hashimoto T."/>
        </authorList>
    </citation>
    <scope>NUCLEOTIDE SEQUENCE [LARGE SCALE GENOMIC DNA]</scope>
    <source>
        <strain evidence="3">NY0173</strain>
    </source>
</reference>
<gene>
    <name evidence="3" type="ORF">KIPB_001880</name>
</gene>
<protein>
    <recommendedName>
        <fullName evidence="2">ELMO domain-containing protein</fullName>
    </recommendedName>
</protein>
<comment type="caution">
    <text evidence="3">The sequence shown here is derived from an EMBL/GenBank/DDBJ whole genome shotgun (WGS) entry which is preliminary data.</text>
</comment>
<evidence type="ECO:0000313" key="3">
    <source>
        <dbReference type="EMBL" id="GIQ80989.1"/>
    </source>
</evidence>
<dbReference type="Pfam" id="PF04727">
    <property type="entry name" value="ELMO_CED12"/>
    <property type="match status" value="1"/>
</dbReference>
<evidence type="ECO:0000256" key="1">
    <source>
        <dbReference type="SAM" id="MobiDB-lite"/>
    </source>
</evidence>